<dbReference type="AlphaFoldDB" id="A0A3Q9V581"/>
<name>A0A3Q9V581_9BACT</name>
<evidence type="ECO:0000313" key="2">
    <source>
        <dbReference type="Proteomes" id="UP000256585"/>
    </source>
</evidence>
<organism evidence="1 2">
    <name type="scientific">Metamycoplasma phocicerebrale</name>
    <dbReference type="NCBI Taxonomy" id="142649"/>
    <lineage>
        <taxon>Bacteria</taxon>
        <taxon>Bacillati</taxon>
        <taxon>Mycoplasmatota</taxon>
        <taxon>Mycoplasmoidales</taxon>
        <taxon>Metamycoplasmataceae</taxon>
        <taxon>Metamycoplasma</taxon>
    </lineage>
</organism>
<proteinExistence type="predicted"/>
<sequence>MNKNYVYIDFEAIANPFARIINLPSDTPYAYTVGGLNKYQNFETKTFIVDFNKGNNLNNIWSIIKQNIIKHIYEINPKLKISEIVFIGHNPNLEKRILQKLFPNNEVQPLLDPSCPVLSLSKLTGPIFEDEYFLNIKKAIKDSGIESLKKRVAGKNGAIASFVGHWLYINAIKNLRVNDKRKKYFLKLNKNLVIKELRKYSGDDVKKMLFLTTDQERTDKMIKQYLYKKELLKQIKNLELDENLTIKDIKQKIWNL</sequence>
<reference evidence="1" key="1">
    <citation type="submission" date="2019-03" db="EMBL/GenBank/DDBJ databases">
        <title>Draft Sequence and Annotation of the Mycoplasma phocicerebrale Strain 1049T Genome.</title>
        <authorList>
            <person name="Frasca S.Jr."/>
            <person name="Kutish G.F."/>
            <person name="Castellanos Gell J."/>
            <person name="Michaels D.L."/>
            <person name="Brown D.R."/>
        </authorList>
    </citation>
    <scope>NUCLEOTIDE SEQUENCE</scope>
    <source>
        <strain evidence="1">1049</strain>
    </source>
</reference>
<dbReference type="EMBL" id="CP033058">
    <property type="protein sequence ID" value="AZZ65361.1"/>
    <property type="molecule type" value="Genomic_DNA"/>
</dbReference>
<dbReference type="OrthoDB" id="396255at2"/>
<keyword evidence="2" id="KW-1185">Reference proteome</keyword>
<dbReference type="Proteomes" id="UP000256585">
    <property type="component" value="Chromosome"/>
</dbReference>
<protein>
    <submittedName>
        <fullName evidence="1">DUF2779 domain-containing protein</fullName>
    </submittedName>
</protein>
<evidence type="ECO:0000313" key="1">
    <source>
        <dbReference type="EMBL" id="AZZ65361.1"/>
    </source>
</evidence>
<dbReference type="KEGG" id="mphc:DMC14_000950"/>
<gene>
    <name evidence="1" type="ORF">DMC14_000950</name>
</gene>
<dbReference type="RefSeq" id="WP_116171824.1">
    <property type="nucleotide sequence ID" value="NZ_CP033058.2"/>
</dbReference>
<accession>A0A3Q9V581</accession>